<dbReference type="EMBL" id="BAABHO010000013">
    <property type="protein sequence ID" value="GAA4786091.1"/>
    <property type="molecule type" value="Genomic_DNA"/>
</dbReference>
<dbReference type="InterPro" id="IPR038424">
    <property type="entry name" value="H_kinase_PdtaS_GAF_sf"/>
</dbReference>
<dbReference type="PANTHER" id="PTHR41523">
    <property type="entry name" value="TWO-COMPONENT SYSTEM SENSOR PROTEIN"/>
    <property type="match status" value="1"/>
</dbReference>
<dbReference type="Pfam" id="PF07568">
    <property type="entry name" value="HisKA_2"/>
    <property type="match status" value="1"/>
</dbReference>
<keyword evidence="11" id="KW-1185">Reference proteome</keyword>
<dbReference type="Gene3D" id="3.30.565.10">
    <property type="entry name" value="Histidine kinase-like ATPase, C-terminal domain"/>
    <property type="match status" value="1"/>
</dbReference>
<feature type="region of interest" description="Disordered" evidence="8">
    <location>
        <begin position="81"/>
        <end position="111"/>
    </location>
</feature>
<proteinExistence type="predicted"/>
<dbReference type="Gene3D" id="3.30.450.280">
    <property type="entry name" value="GAF domain"/>
    <property type="match status" value="1"/>
</dbReference>
<evidence type="ECO:0000256" key="5">
    <source>
        <dbReference type="ARBA" id="ARBA00022741"/>
    </source>
</evidence>
<evidence type="ECO:0000313" key="10">
    <source>
        <dbReference type="EMBL" id="GAA4786091.1"/>
    </source>
</evidence>
<keyword evidence="4" id="KW-0808">Transferase</keyword>
<dbReference type="InterPro" id="IPR022066">
    <property type="entry name" value="PdtaS_GAF"/>
</dbReference>
<name>A0ABP9AXV0_9PSEU</name>
<keyword evidence="6 10" id="KW-0418">Kinase</keyword>
<evidence type="ECO:0000256" key="8">
    <source>
        <dbReference type="SAM" id="MobiDB-lite"/>
    </source>
</evidence>
<comment type="catalytic activity">
    <reaction evidence="1">
        <text>ATP + protein L-histidine = ADP + protein N-phospho-L-histidine.</text>
        <dbReference type="EC" id="2.7.13.3"/>
    </reaction>
</comment>
<evidence type="ECO:0000256" key="4">
    <source>
        <dbReference type="ARBA" id="ARBA00022679"/>
    </source>
</evidence>
<dbReference type="InterPro" id="IPR011495">
    <property type="entry name" value="Sig_transdc_His_kin_sub2_dim/P"/>
</dbReference>
<dbReference type="Pfam" id="PF02518">
    <property type="entry name" value="HATPase_c"/>
    <property type="match status" value="1"/>
</dbReference>
<dbReference type="Gene3D" id="3.30.450.20">
    <property type="entry name" value="PAS domain"/>
    <property type="match status" value="1"/>
</dbReference>
<feature type="domain" description="Histidine kinase" evidence="9">
    <location>
        <begin position="313"/>
        <end position="508"/>
    </location>
</feature>
<dbReference type="PROSITE" id="PS50109">
    <property type="entry name" value="HIS_KIN"/>
    <property type="match status" value="1"/>
</dbReference>
<dbReference type="Proteomes" id="UP001500928">
    <property type="component" value="Unassembled WGS sequence"/>
</dbReference>
<evidence type="ECO:0000256" key="6">
    <source>
        <dbReference type="ARBA" id="ARBA00022777"/>
    </source>
</evidence>
<dbReference type="RefSeq" id="WP_345413697.1">
    <property type="nucleotide sequence ID" value="NZ_BAABHO010000013.1"/>
</dbReference>
<comment type="caution">
    <text evidence="10">The sequence shown here is derived from an EMBL/GenBank/DDBJ whole genome shotgun (WGS) entry which is preliminary data.</text>
</comment>
<dbReference type="PANTHER" id="PTHR41523:SF8">
    <property type="entry name" value="ETHYLENE RESPONSE SENSOR PROTEIN"/>
    <property type="match status" value="1"/>
</dbReference>
<keyword evidence="3" id="KW-0597">Phosphoprotein</keyword>
<keyword evidence="7" id="KW-0067">ATP-binding</keyword>
<evidence type="ECO:0000256" key="3">
    <source>
        <dbReference type="ARBA" id="ARBA00022553"/>
    </source>
</evidence>
<evidence type="ECO:0000256" key="1">
    <source>
        <dbReference type="ARBA" id="ARBA00000085"/>
    </source>
</evidence>
<dbReference type="EC" id="2.7.13.3" evidence="2"/>
<dbReference type="Pfam" id="PF08448">
    <property type="entry name" value="PAS_4"/>
    <property type="match status" value="1"/>
</dbReference>
<sequence length="510" mass="54601">MIGVGKPGRTTSTLSNLLAQHTTLSGAAVAHLQRIVAEWQLLADLSFADFLLWIPIEGRSFLCVAQSRPTTTATAHPEDMVGTKASASQHPQLERALDDSTMRREDQPRWHRGRSVRREVVPVRAPRTSPDGPPGDVIAVLGRDTNLAAPRVPSTLEISYLAVAADLCQMVADGTFPTAAGRDEGQSSPRVGDGLVRISSTGRVLYASPNAASAFHRLGWSEELVGADMAAVVREVADDAFEGTEAAEHVREALAGTPSQRAELESHGASAVLRALPLHPRGVPSGALVLCRDVTDVRRRDRALLSKDATIREIHHRVKNNLQTVAALLRLQARRTPHSEAQEALTESVRRVASIALVHEALAASVDEKVDIDDVLDRVLPMMNDVTRPGARVAMRREGQVGVLSAGMATPLVMVLTELVANALEHGFAERASGTIVIAASRTAARLEVEVRDDGRGLPETFSLERATGLGLQIVRTLVDSELAGSLSIRPAAGTGGTCAVLRVPLEHRR</sequence>
<evidence type="ECO:0000256" key="2">
    <source>
        <dbReference type="ARBA" id="ARBA00012438"/>
    </source>
</evidence>
<evidence type="ECO:0000313" key="11">
    <source>
        <dbReference type="Proteomes" id="UP001500928"/>
    </source>
</evidence>
<dbReference type="InterPro" id="IPR013656">
    <property type="entry name" value="PAS_4"/>
</dbReference>
<gene>
    <name evidence="10" type="ORF">GCM10023200_20080</name>
</gene>
<accession>A0ABP9AXV0</accession>
<keyword evidence="5" id="KW-0547">Nucleotide-binding</keyword>
<organism evidence="10 11">
    <name type="scientific">Actinomycetospora chlora</name>
    <dbReference type="NCBI Taxonomy" id="663608"/>
    <lineage>
        <taxon>Bacteria</taxon>
        <taxon>Bacillati</taxon>
        <taxon>Actinomycetota</taxon>
        <taxon>Actinomycetes</taxon>
        <taxon>Pseudonocardiales</taxon>
        <taxon>Pseudonocardiaceae</taxon>
        <taxon>Actinomycetospora</taxon>
    </lineage>
</organism>
<dbReference type="SUPFAM" id="SSF55874">
    <property type="entry name" value="ATPase domain of HSP90 chaperone/DNA topoisomerase II/histidine kinase"/>
    <property type="match status" value="1"/>
</dbReference>
<reference evidence="11" key="1">
    <citation type="journal article" date="2019" name="Int. J. Syst. Evol. Microbiol.">
        <title>The Global Catalogue of Microorganisms (GCM) 10K type strain sequencing project: providing services to taxonomists for standard genome sequencing and annotation.</title>
        <authorList>
            <consortium name="The Broad Institute Genomics Platform"/>
            <consortium name="The Broad Institute Genome Sequencing Center for Infectious Disease"/>
            <person name="Wu L."/>
            <person name="Ma J."/>
        </authorList>
    </citation>
    <scope>NUCLEOTIDE SEQUENCE [LARGE SCALE GENOMIC DNA]</scope>
    <source>
        <strain evidence="11">JCM 17979</strain>
    </source>
</reference>
<dbReference type="InterPro" id="IPR005467">
    <property type="entry name" value="His_kinase_dom"/>
</dbReference>
<evidence type="ECO:0000259" key="9">
    <source>
        <dbReference type="PROSITE" id="PS50109"/>
    </source>
</evidence>
<dbReference type="SMART" id="SM00387">
    <property type="entry name" value="HATPase_c"/>
    <property type="match status" value="1"/>
</dbReference>
<feature type="compositionally biased region" description="Basic and acidic residues" evidence="8">
    <location>
        <begin position="92"/>
        <end position="109"/>
    </location>
</feature>
<dbReference type="Pfam" id="PF12282">
    <property type="entry name" value="GAF_PdtaS"/>
    <property type="match status" value="1"/>
</dbReference>
<dbReference type="InterPro" id="IPR036890">
    <property type="entry name" value="HATPase_C_sf"/>
</dbReference>
<dbReference type="GO" id="GO:0016301">
    <property type="term" value="F:kinase activity"/>
    <property type="evidence" value="ECO:0007669"/>
    <property type="project" value="UniProtKB-KW"/>
</dbReference>
<protein>
    <recommendedName>
        <fullName evidence="2">histidine kinase</fullName>
        <ecNumber evidence="2">2.7.13.3</ecNumber>
    </recommendedName>
</protein>
<evidence type="ECO:0000256" key="7">
    <source>
        <dbReference type="ARBA" id="ARBA00022840"/>
    </source>
</evidence>
<dbReference type="InterPro" id="IPR003594">
    <property type="entry name" value="HATPase_dom"/>
</dbReference>